<protein>
    <recommendedName>
        <fullName evidence="1">HAT C-terminal dimerisation domain-containing protein</fullName>
    </recommendedName>
</protein>
<proteinExistence type="predicted"/>
<name>A0AAV4C8Z0_9GAST</name>
<accession>A0AAV4C8Z0</accession>
<dbReference type="AlphaFoldDB" id="A0AAV4C8Z0"/>
<evidence type="ECO:0000313" key="2">
    <source>
        <dbReference type="EMBL" id="GFO28145.1"/>
    </source>
</evidence>
<evidence type="ECO:0000259" key="1">
    <source>
        <dbReference type="Pfam" id="PF05699"/>
    </source>
</evidence>
<comment type="caution">
    <text evidence="2">The sequence shown here is derived from an EMBL/GenBank/DDBJ whole genome shotgun (WGS) entry which is preliminary data.</text>
</comment>
<dbReference type="Pfam" id="PF05699">
    <property type="entry name" value="Dimer_Tnp_hAT"/>
    <property type="match status" value="1"/>
</dbReference>
<sequence>MWKCVIFQGAWKMGMSAKLRAMLERFPSITEQCTRDVVLHQFASLQCSDLEIHQSSRVDHAWAKLLSSEYKDLAKVMLKILTHPHSSAHCERIFSCVRRNPTDFRSSLEEETLEAILVTKLLPGSCLDKDRQHNASMLKHLKGSCM</sequence>
<reference evidence="2 3" key="1">
    <citation type="journal article" date="2021" name="Elife">
        <title>Chloroplast acquisition without the gene transfer in kleptoplastic sea slugs, Plakobranchus ocellatus.</title>
        <authorList>
            <person name="Maeda T."/>
            <person name="Takahashi S."/>
            <person name="Yoshida T."/>
            <person name="Shimamura S."/>
            <person name="Takaki Y."/>
            <person name="Nagai Y."/>
            <person name="Toyoda A."/>
            <person name="Suzuki Y."/>
            <person name="Arimoto A."/>
            <person name="Ishii H."/>
            <person name="Satoh N."/>
            <person name="Nishiyama T."/>
            <person name="Hasebe M."/>
            <person name="Maruyama T."/>
            <person name="Minagawa J."/>
            <person name="Obokata J."/>
            <person name="Shigenobu S."/>
        </authorList>
    </citation>
    <scope>NUCLEOTIDE SEQUENCE [LARGE SCALE GENOMIC DNA]</scope>
</reference>
<dbReference type="InterPro" id="IPR012337">
    <property type="entry name" value="RNaseH-like_sf"/>
</dbReference>
<dbReference type="InterPro" id="IPR008906">
    <property type="entry name" value="HATC_C_dom"/>
</dbReference>
<evidence type="ECO:0000313" key="3">
    <source>
        <dbReference type="Proteomes" id="UP000735302"/>
    </source>
</evidence>
<gene>
    <name evidence="2" type="ORF">PoB_005465000</name>
</gene>
<keyword evidence="3" id="KW-1185">Reference proteome</keyword>
<feature type="domain" description="HAT C-terminal dimerisation" evidence="1">
    <location>
        <begin position="62"/>
        <end position="120"/>
    </location>
</feature>
<dbReference type="SUPFAM" id="SSF53098">
    <property type="entry name" value="Ribonuclease H-like"/>
    <property type="match status" value="1"/>
</dbReference>
<dbReference type="GO" id="GO:0046983">
    <property type="term" value="F:protein dimerization activity"/>
    <property type="evidence" value="ECO:0007669"/>
    <property type="project" value="InterPro"/>
</dbReference>
<dbReference type="Proteomes" id="UP000735302">
    <property type="component" value="Unassembled WGS sequence"/>
</dbReference>
<organism evidence="2 3">
    <name type="scientific">Plakobranchus ocellatus</name>
    <dbReference type="NCBI Taxonomy" id="259542"/>
    <lineage>
        <taxon>Eukaryota</taxon>
        <taxon>Metazoa</taxon>
        <taxon>Spiralia</taxon>
        <taxon>Lophotrochozoa</taxon>
        <taxon>Mollusca</taxon>
        <taxon>Gastropoda</taxon>
        <taxon>Heterobranchia</taxon>
        <taxon>Euthyneura</taxon>
        <taxon>Panpulmonata</taxon>
        <taxon>Sacoglossa</taxon>
        <taxon>Placobranchoidea</taxon>
        <taxon>Plakobranchidae</taxon>
        <taxon>Plakobranchus</taxon>
    </lineage>
</organism>
<dbReference type="EMBL" id="BLXT01006003">
    <property type="protein sequence ID" value="GFO28145.1"/>
    <property type="molecule type" value="Genomic_DNA"/>
</dbReference>